<dbReference type="Gene3D" id="2.120.10.30">
    <property type="entry name" value="TolB, C-terminal domain"/>
    <property type="match status" value="1"/>
</dbReference>
<evidence type="ECO:0000313" key="3">
    <source>
        <dbReference type="EMBL" id="VDI67481.1"/>
    </source>
</evidence>
<keyword evidence="1" id="KW-0862">Zinc</keyword>
<dbReference type="Gene3D" id="3.30.160.60">
    <property type="entry name" value="Classic Zinc Finger"/>
    <property type="match status" value="1"/>
</dbReference>
<evidence type="ECO:0000313" key="4">
    <source>
        <dbReference type="Proteomes" id="UP000596742"/>
    </source>
</evidence>
<dbReference type="OrthoDB" id="6197343at2759"/>
<name>A0A8B6GQ45_MYTGA</name>
<protein>
    <recommendedName>
        <fullName evidence="2">B box-type domain-containing protein</fullName>
    </recommendedName>
</protein>
<organism evidence="3 4">
    <name type="scientific">Mytilus galloprovincialis</name>
    <name type="common">Mediterranean mussel</name>
    <dbReference type="NCBI Taxonomy" id="29158"/>
    <lineage>
        <taxon>Eukaryota</taxon>
        <taxon>Metazoa</taxon>
        <taxon>Spiralia</taxon>
        <taxon>Lophotrochozoa</taxon>
        <taxon>Mollusca</taxon>
        <taxon>Bivalvia</taxon>
        <taxon>Autobranchia</taxon>
        <taxon>Pteriomorphia</taxon>
        <taxon>Mytilida</taxon>
        <taxon>Mytiloidea</taxon>
        <taxon>Mytilidae</taxon>
        <taxon>Mytilinae</taxon>
        <taxon>Mytilus</taxon>
    </lineage>
</organism>
<dbReference type="GO" id="GO:0005654">
    <property type="term" value="C:nucleoplasm"/>
    <property type="evidence" value="ECO:0007669"/>
    <property type="project" value="TreeGrafter"/>
</dbReference>
<dbReference type="InterPro" id="IPR011042">
    <property type="entry name" value="6-blade_b-propeller_TolB-like"/>
</dbReference>
<proteinExistence type="predicted"/>
<dbReference type="InterPro" id="IPR047153">
    <property type="entry name" value="TRIM45/56/19-like"/>
</dbReference>
<dbReference type="PROSITE" id="PS50119">
    <property type="entry name" value="ZF_BBOX"/>
    <property type="match status" value="1"/>
</dbReference>
<sequence>MAHSRSVRKAQIPISCQFCEDGNTIQWKCLDCRLLICEKCKDKIHLKIRNAKDHKIIHVTEVENCTEEFDYKHIHCQVEEHYEQYCCLFCKTCDDLVCPTCVSKAHNKHDLTEIGDVYTINIDTLRIRQNKTRKFISKMTTRNKELSELKCRENSKYTKVRNNIIAHQKDLKNAVDQYIKELYYELDQSYNVIFQSIESDITAISTSIEKANCKLNEIDNFITKSEVADFFKNFKIFGEYAEIQQPKVKAIYQSMPNFIPGEIIKYRYNFGILQHDENSSGKIALGMNVDEKYQTEMSRIDYILPYFNDSIWISCNEDNTIQRVKPERNNLNIKAAFSVKVFSMAMTALNELLLVTDGRRIQNMNSRTGNFSNSIYNVAPLEPILIHVTCDNKVIVGAKNGHRNAIIVMNEKGDRENVFEYDKNVKPLFTYPRSITSTRRRDIHVVDYDIDKNRGRVIVLRQGGDIYKYCGHPHVNKSIPFKPIDIVTTPKANVLIIDWCTHYIHVLNTCGNLVTIFNTRDTGILHPFSLAISQGGQVYIGCASHRAKPTDKAKIYLVNLTGC</sequence>
<dbReference type="SUPFAM" id="SSF57845">
    <property type="entry name" value="B-box zinc-binding domain"/>
    <property type="match status" value="1"/>
</dbReference>
<comment type="caution">
    <text evidence="3">The sequence shown here is derived from an EMBL/GenBank/DDBJ whole genome shotgun (WGS) entry which is preliminary data.</text>
</comment>
<dbReference type="Proteomes" id="UP000596742">
    <property type="component" value="Unassembled WGS sequence"/>
</dbReference>
<dbReference type="InterPro" id="IPR000315">
    <property type="entry name" value="Znf_B-box"/>
</dbReference>
<dbReference type="PANTHER" id="PTHR25462">
    <property type="entry name" value="BONUS, ISOFORM C-RELATED"/>
    <property type="match status" value="1"/>
</dbReference>
<dbReference type="SUPFAM" id="SSF63829">
    <property type="entry name" value="Calcium-dependent phosphotriesterase"/>
    <property type="match status" value="1"/>
</dbReference>
<feature type="domain" description="B box-type" evidence="2">
    <location>
        <begin position="71"/>
        <end position="114"/>
    </location>
</feature>
<dbReference type="CDD" id="cd19757">
    <property type="entry name" value="Bbox1"/>
    <property type="match status" value="1"/>
</dbReference>
<keyword evidence="1" id="KW-0863">Zinc-finger</keyword>
<dbReference type="AlphaFoldDB" id="A0A8B6GQ45"/>
<dbReference type="GO" id="GO:0061630">
    <property type="term" value="F:ubiquitin protein ligase activity"/>
    <property type="evidence" value="ECO:0007669"/>
    <property type="project" value="TreeGrafter"/>
</dbReference>
<keyword evidence="4" id="KW-1185">Reference proteome</keyword>
<dbReference type="EMBL" id="UYJE01008805">
    <property type="protein sequence ID" value="VDI67481.1"/>
    <property type="molecule type" value="Genomic_DNA"/>
</dbReference>
<gene>
    <name evidence="3" type="ORF">MGAL_10B034773</name>
</gene>
<reference evidence="3" key="1">
    <citation type="submission" date="2018-11" db="EMBL/GenBank/DDBJ databases">
        <authorList>
            <person name="Alioto T."/>
            <person name="Alioto T."/>
        </authorList>
    </citation>
    <scope>NUCLEOTIDE SEQUENCE</scope>
</reference>
<keyword evidence="1" id="KW-0479">Metal-binding</keyword>
<dbReference type="GO" id="GO:0008270">
    <property type="term" value="F:zinc ion binding"/>
    <property type="evidence" value="ECO:0007669"/>
    <property type="project" value="UniProtKB-KW"/>
</dbReference>
<evidence type="ECO:0000256" key="1">
    <source>
        <dbReference type="PROSITE-ProRule" id="PRU00024"/>
    </source>
</evidence>
<accession>A0A8B6GQ45</accession>
<dbReference type="PANTHER" id="PTHR25462:SF305">
    <property type="entry name" value="RING-TYPE DOMAIN-CONTAINING PROTEIN"/>
    <property type="match status" value="1"/>
</dbReference>
<evidence type="ECO:0000259" key="2">
    <source>
        <dbReference type="PROSITE" id="PS50119"/>
    </source>
</evidence>